<feature type="signal peptide" evidence="2">
    <location>
        <begin position="1"/>
        <end position="18"/>
    </location>
</feature>
<feature type="compositionally biased region" description="Basic and acidic residues" evidence="1">
    <location>
        <begin position="144"/>
        <end position="164"/>
    </location>
</feature>
<evidence type="ECO:0000256" key="1">
    <source>
        <dbReference type="SAM" id="MobiDB-lite"/>
    </source>
</evidence>
<keyword evidence="2" id="KW-0732">Signal</keyword>
<sequence>MSLLIIVEVFIFVSTATAVKEVSLESAPSRKLLDTRDLALGAHRRHIRNGPMVSPDDEKHVTVDLNGDGHKTMPMSLAYAKAYKTGLHEKLGLDPDAGKGGTRGHRFYRHLRTRHRESKQGYYEHLDKVANDPESVKQWHHRLQQAEEMKNKPGQDHKAREWHRSQPKYKGPVI</sequence>
<feature type="region of interest" description="Disordered" evidence="1">
    <location>
        <begin position="133"/>
        <end position="174"/>
    </location>
</feature>
<organism evidence="3">
    <name type="scientific">Tetraselmis sp. GSL018</name>
    <dbReference type="NCBI Taxonomy" id="582737"/>
    <lineage>
        <taxon>Eukaryota</taxon>
        <taxon>Viridiplantae</taxon>
        <taxon>Chlorophyta</taxon>
        <taxon>core chlorophytes</taxon>
        <taxon>Chlorodendrophyceae</taxon>
        <taxon>Chlorodendrales</taxon>
        <taxon>Chlorodendraceae</taxon>
        <taxon>Tetraselmis</taxon>
    </lineage>
</organism>
<gene>
    <name evidence="3" type="ORF">TSPGSL018_1792</name>
</gene>
<feature type="non-terminal residue" evidence="3">
    <location>
        <position position="174"/>
    </location>
</feature>
<reference evidence="3" key="1">
    <citation type="submission" date="2014-05" db="EMBL/GenBank/DDBJ databases">
        <title>The transcriptome of the halophilic microalga Tetraselmis sp. GSL018 isolated from the Great Salt Lake, Utah.</title>
        <authorList>
            <person name="Jinkerson R.E."/>
            <person name="D'Adamo S."/>
            <person name="Posewitz M.C."/>
        </authorList>
    </citation>
    <scope>NUCLEOTIDE SEQUENCE</scope>
    <source>
        <strain evidence="3">GSL018</strain>
    </source>
</reference>
<dbReference type="EMBL" id="GBEZ01000823">
    <property type="protein sequence ID" value="JAC84092.1"/>
    <property type="molecule type" value="Transcribed_RNA"/>
</dbReference>
<accession>A0A061SFY4</accession>
<evidence type="ECO:0000313" key="3">
    <source>
        <dbReference type="EMBL" id="JAC84092.1"/>
    </source>
</evidence>
<name>A0A061SFY4_9CHLO</name>
<feature type="chain" id="PRO_5001610336" evidence="2">
    <location>
        <begin position="19"/>
        <end position="174"/>
    </location>
</feature>
<protein>
    <submittedName>
        <fullName evidence="3">Uncharacterized protein</fullName>
    </submittedName>
</protein>
<proteinExistence type="predicted"/>
<evidence type="ECO:0000256" key="2">
    <source>
        <dbReference type="SAM" id="SignalP"/>
    </source>
</evidence>
<dbReference type="AlphaFoldDB" id="A0A061SFY4"/>